<proteinExistence type="predicted"/>
<evidence type="ECO:0000313" key="1">
    <source>
        <dbReference type="EMBL" id="PNT73491.1"/>
    </source>
</evidence>
<dbReference type="Proteomes" id="UP000008810">
    <property type="component" value="Chromosome 2"/>
</dbReference>
<reference evidence="1 2" key="1">
    <citation type="journal article" date="2010" name="Nature">
        <title>Genome sequencing and analysis of the model grass Brachypodium distachyon.</title>
        <authorList>
            <consortium name="International Brachypodium Initiative"/>
        </authorList>
    </citation>
    <scope>NUCLEOTIDE SEQUENCE [LARGE SCALE GENOMIC DNA]</scope>
    <source>
        <strain evidence="1 2">Bd21</strain>
    </source>
</reference>
<dbReference type="EMBL" id="CM000881">
    <property type="protein sequence ID" value="PNT73491.1"/>
    <property type="molecule type" value="Genomic_DNA"/>
</dbReference>
<organism evidence="1">
    <name type="scientific">Brachypodium distachyon</name>
    <name type="common">Purple false brome</name>
    <name type="synonym">Trachynia distachya</name>
    <dbReference type="NCBI Taxonomy" id="15368"/>
    <lineage>
        <taxon>Eukaryota</taxon>
        <taxon>Viridiplantae</taxon>
        <taxon>Streptophyta</taxon>
        <taxon>Embryophyta</taxon>
        <taxon>Tracheophyta</taxon>
        <taxon>Spermatophyta</taxon>
        <taxon>Magnoliopsida</taxon>
        <taxon>Liliopsida</taxon>
        <taxon>Poales</taxon>
        <taxon>Poaceae</taxon>
        <taxon>BOP clade</taxon>
        <taxon>Pooideae</taxon>
        <taxon>Stipodae</taxon>
        <taxon>Brachypodieae</taxon>
        <taxon>Brachypodium</taxon>
    </lineage>
</organism>
<protein>
    <submittedName>
        <fullName evidence="1 2">Uncharacterized protein</fullName>
    </submittedName>
</protein>
<keyword evidence="3" id="KW-1185">Reference proteome</keyword>
<name>A0A2K2DGT5_BRADI</name>
<reference evidence="1" key="2">
    <citation type="submission" date="2017-06" db="EMBL/GenBank/DDBJ databases">
        <title>WGS assembly of Brachypodium distachyon.</title>
        <authorList>
            <consortium name="The International Brachypodium Initiative"/>
            <person name="Lucas S."/>
            <person name="Harmon-Smith M."/>
            <person name="Lail K."/>
            <person name="Tice H."/>
            <person name="Grimwood J."/>
            <person name="Bruce D."/>
            <person name="Barry K."/>
            <person name="Shu S."/>
            <person name="Lindquist E."/>
            <person name="Wang M."/>
            <person name="Pitluck S."/>
            <person name="Vogel J.P."/>
            <person name="Garvin D.F."/>
            <person name="Mockler T.C."/>
            <person name="Schmutz J."/>
            <person name="Rokhsar D."/>
            <person name="Bevan M.W."/>
        </authorList>
    </citation>
    <scope>NUCLEOTIDE SEQUENCE</scope>
    <source>
        <strain evidence="1">Bd21</strain>
    </source>
</reference>
<dbReference type="EMBL" id="CM000881">
    <property type="protein sequence ID" value="PNT73490.1"/>
    <property type="molecule type" value="Genomic_DNA"/>
</dbReference>
<dbReference type="EnsemblPlants" id="PNT73490">
    <property type="protein sequence ID" value="PNT73490"/>
    <property type="gene ID" value="BRADI_2g59096v3"/>
</dbReference>
<dbReference type="AlphaFoldDB" id="A0A2K2DGT5"/>
<dbReference type="EnsemblPlants" id="PNT73491">
    <property type="protein sequence ID" value="PNT73491"/>
    <property type="gene ID" value="BRADI_2g59096v3"/>
</dbReference>
<accession>A0A2K2DGT5</accession>
<dbReference type="Gramene" id="PNT73491">
    <property type="protein sequence ID" value="PNT73491"/>
    <property type="gene ID" value="BRADI_2g59096v3"/>
</dbReference>
<reference evidence="2" key="3">
    <citation type="submission" date="2018-08" db="UniProtKB">
        <authorList>
            <consortium name="EnsemblPlants"/>
        </authorList>
    </citation>
    <scope>IDENTIFICATION</scope>
    <source>
        <strain evidence="2">cv. Bd21</strain>
    </source>
</reference>
<dbReference type="EMBL" id="CM000881">
    <property type="protein sequence ID" value="PNT73489.1"/>
    <property type="molecule type" value="Genomic_DNA"/>
</dbReference>
<sequence>MQAASFSFNSSKILLQPPCEAPLWVQGLAGMEDGRPRRIYPFQETAAHDRGESLFSEAQVCPRYLAQVAKNSTCALCVRVHKGPSCNYVFFLGPSRCYLWL</sequence>
<dbReference type="Gramene" id="PNT73489">
    <property type="protein sequence ID" value="PNT73489"/>
    <property type="gene ID" value="BRADI_2g59096v3"/>
</dbReference>
<dbReference type="Gramene" id="PNT73490">
    <property type="protein sequence ID" value="PNT73490"/>
    <property type="gene ID" value="BRADI_2g59096v3"/>
</dbReference>
<gene>
    <name evidence="1" type="ORF">BRADI_2g59096v3</name>
</gene>
<dbReference type="EnsemblPlants" id="PNT73489">
    <property type="protein sequence ID" value="PNT73489"/>
    <property type="gene ID" value="BRADI_2g59096v3"/>
</dbReference>
<dbReference type="InParanoid" id="A0A2K2DGT5"/>
<evidence type="ECO:0000313" key="2">
    <source>
        <dbReference type="EnsemblPlants" id="PNT73489"/>
    </source>
</evidence>
<evidence type="ECO:0000313" key="3">
    <source>
        <dbReference type="Proteomes" id="UP000008810"/>
    </source>
</evidence>